<name>A0ABP8UP18_9ACTN</name>
<gene>
    <name evidence="1" type="ORF">GCM10023196_083750</name>
</gene>
<dbReference type="EMBL" id="BAABHK010000016">
    <property type="protein sequence ID" value="GAA4635966.1"/>
    <property type="molecule type" value="Genomic_DNA"/>
</dbReference>
<accession>A0ABP8UP18</accession>
<sequence length="102" mass="11516">MTSNRDLWVRDISMLRKLGSHDMQSVADNVGSRSKEVSSYKLDSAAFGEFDSLRSEIESTYDNAWKTLQEKLQKAHEGLAETAHGLVSIADHYAKLERTMSH</sequence>
<comment type="caution">
    <text evidence="1">The sequence shown here is derived from an EMBL/GenBank/DDBJ whole genome shotgun (WGS) entry which is preliminary data.</text>
</comment>
<evidence type="ECO:0000313" key="2">
    <source>
        <dbReference type="Proteomes" id="UP001501442"/>
    </source>
</evidence>
<keyword evidence="2" id="KW-1185">Reference proteome</keyword>
<dbReference type="RefSeq" id="WP_345438946.1">
    <property type="nucleotide sequence ID" value="NZ_BAABHK010000016.1"/>
</dbReference>
<reference evidence="2" key="1">
    <citation type="journal article" date="2019" name="Int. J. Syst. Evol. Microbiol.">
        <title>The Global Catalogue of Microorganisms (GCM) 10K type strain sequencing project: providing services to taxonomists for standard genome sequencing and annotation.</title>
        <authorList>
            <consortium name="The Broad Institute Genomics Platform"/>
            <consortium name="The Broad Institute Genome Sequencing Center for Infectious Disease"/>
            <person name="Wu L."/>
            <person name="Ma J."/>
        </authorList>
    </citation>
    <scope>NUCLEOTIDE SEQUENCE [LARGE SCALE GENOMIC DNA]</scope>
    <source>
        <strain evidence="2">JCM 17939</strain>
    </source>
</reference>
<protein>
    <submittedName>
        <fullName evidence="1">Uncharacterized protein</fullName>
    </submittedName>
</protein>
<organism evidence="1 2">
    <name type="scientific">Actinoallomurus vinaceus</name>
    <dbReference type="NCBI Taxonomy" id="1080074"/>
    <lineage>
        <taxon>Bacteria</taxon>
        <taxon>Bacillati</taxon>
        <taxon>Actinomycetota</taxon>
        <taxon>Actinomycetes</taxon>
        <taxon>Streptosporangiales</taxon>
        <taxon>Thermomonosporaceae</taxon>
        <taxon>Actinoallomurus</taxon>
    </lineage>
</organism>
<proteinExistence type="predicted"/>
<evidence type="ECO:0000313" key="1">
    <source>
        <dbReference type="EMBL" id="GAA4635966.1"/>
    </source>
</evidence>
<dbReference type="Proteomes" id="UP001501442">
    <property type="component" value="Unassembled WGS sequence"/>
</dbReference>